<organism evidence="1">
    <name type="scientific">Conus betulinus</name>
    <name type="common">Beech cone</name>
    <dbReference type="NCBI Taxonomy" id="89764"/>
    <lineage>
        <taxon>Eukaryota</taxon>
        <taxon>Metazoa</taxon>
        <taxon>Spiralia</taxon>
        <taxon>Lophotrochozoa</taxon>
        <taxon>Mollusca</taxon>
        <taxon>Gastropoda</taxon>
        <taxon>Caenogastropoda</taxon>
        <taxon>Neogastropoda</taxon>
        <taxon>Conoidea</taxon>
        <taxon>Conidae</taxon>
        <taxon>Conus</taxon>
        <taxon>Dendroconus</taxon>
    </lineage>
</organism>
<dbReference type="EMBL" id="KU564055">
    <property type="protein sequence ID" value="AMP44803.1"/>
    <property type="molecule type" value="mRNA"/>
</dbReference>
<proteinExistence type="evidence at transcript level"/>
<dbReference type="AlphaFoldDB" id="A0A142C1V2"/>
<sequence length="52" mass="5622">SINRRECEQSGRTCDSDTWCCDECCDSSDCTCKTVDIGNGVYVQACDCTGGK</sequence>
<evidence type="ECO:0000313" key="1">
    <source>
        <dbReference type="EMBL" id="AMP44803.1"/>
    </source>
</evidence>
<accession>A0A142C1V2</accession>
<reference evidence="1" key="1">
    <citation type="submission" date="2015-12" db="EMBL/GenBank/DDBJ databases">
        <title>High throughput identification of novel conotoxins from the Chinese tubular cone snail Conus betulinus by multitranscriptome sequencing.</title>
        <authorList>
            <person name="Ruan Z."/>
            <person name="Peng C."/>
            <person name="Shi Q."/>
            <person name="Yao G."/>
            <person name="Gao B.-M."/>
        </authorList>
    </citation>
    <scope>NUCLEOTIDE SEQUENCE</scope>
</reference>
<protein>
    <submittedName>
        <fullName evidence="1">Conotoxin</fullName>
    </submittedName>
</protein>
<feature type="non-terminal residue" evidence="1">
    <location>
        <position position="1"/>
    </location>
</feature>
<name>A0A142C1V2_CONBE</name>